<accession>A0A6J4T367</accession>
<feature type="region of interest" description="Disordered" evidence="1">
    <location>
        <begin position="1"/>
        <end position="57"/>
    </location>
</feature>
<feature type="non-terminal residue" evidence="2">
    <location>
        <position position="1"/>
    </location>
</feature>
<feature type="region of interest" description="Disordered" evidence="1">
    <location>
        <begin position="75"/>
        <end position="101"/>
    </location>
</feature>
<gene>
    <name evidence="2" type="ORF">AVDCRST_MAG31-948</name>
</gene>
<feature type="non-terminal residue" evidence="2">
    <location>
        <position position="127"/>
    </location>
</feature>
<organism evidence="2">
    <name type="scientific">uncultured Sphingomonas sp</name>
    <dbReference type="NCBI Taxonomy" id="158754"/>
    <lineage>
        <taxon>Bacteria</taxon>
        <taxon>Pseudomonadati</taxon>
        <taxon>Pseudomonadota</taxon>
        <taxon>Alphaproteobacteria</taxon>
        <taxon>Sphingomonadales</taxon>
        <taxon>Sphingomonadaceae</taxon>
        <taxon>Sphingomonas</taxon>
        <taxon>environmental samples</taxon>
    </lineage>
</organism>
<sequence length="127" mass="13531">GIPRFDLHLVGRRRPDHPADDPPPRPGGGARRGGQHLFRPPQGPAATLGDLPGLQRRQPDSAGLVELAARADRRRARQVAAPAASVREAGGGEPDRHRRDLPARGLIVAAWTAAGRDRRLPGLDPGL</sequence>
<reference evidence="2" key="1">
    <citation type="submission" date="2020-02" db="EMBL/GenBank/DDBJ databases">
        <authorList>
            <person name="Meier V. D."/>
        </authorList>
    </citation>
    <scope>NUCLEOTIDE SEQUENCE</scope>
    <source>
        <strain evidence="2">AVDCRST_MAG31</strain>
    </source>
</reference>
<protein>
    <submittedName>
        <fullName evidence="2">NADH:ubiquinone oxidoreductase 17.2 kD subunit</fullName>
    </submittedName>
</protein>
<dbReference type="EMBL" id="CADCWA010000062">
    <property type="protein sequence ID" value="CAA9511912.1"/>
    <property type="molecule type" value="Genomic_DNA"/>
</dbReference>
<evidence type="ECO:0000313" key="2">
    <source>
        <dbReference type="EMBL" id="CAA9511912.1"/>
    </source>
</evidence>
<name>A0A6J4T367_9SPHN</name>
<evidence type="ECO:0000256" key="1">
    <source>
        <dbReference type="SAM" id="MobiDB-lite"/>
    </source>
</evidence>
<proteinExistence type="predicted"/>
<keyword evidence="2" id="KW-0830">Ubiquinone</keyword>
<feature type="compositionally biased region" description="Low complexity" evidence="1">
    <location>
        <begin position="78"/>
        <end position="87"/>
    </location>
</feature>
<dbReference type="AlphaFoldDB" id="A0A6J4T367"/>